<dbReference type="GO" id="GO:0004150">
    <property type="term" value="F:dihydroneopterin aldolase activity"/>
    <property type="evidence" value="ECO:0007669"/>
    <property type="project" value="UniProtKB-UniRule"/>
</dbReference>
<dbReference type="EC" id="2.7.6.3" evidence="13"/>
<comment type="catalytic activity">
    <reaction evidence="1">
        <text>6-hydroxymethyl-7,8-dihydropterin + ATP = (7,8-dihydropterin-6-yl)methyl diphosphate + AMP + H(+)</text>
        <dbReference type="Rhea" id="RHEA:11412"/>
        <dbReference type="ChEBI" id="CHEBI:15378"/>
        <dbReference type="ChEBI" id="CHEBI:30616"/>
        <dbReference type="ChEBI" id="CHEBI:44841"/>
        <dbReference type="ChEBI" id="CHEBI:72950"/>
        <dbReference type="ChEBI" id="CHEBI:456215"/>
        <dbReference type="EC" id="2.7.6.3"/>
    </reaction>
</comment>
<dbReference type="GO" id="GO:0005524">
    <property type="term" value="F:ATP binding"/>
    <property type="evidence" value="ECO:0007669"/>
    <property type="project" value="UniProtKB-KW"/>
</dbReference>
<evidence type="ECO:0000256" key="8">
    <source>
        <dbReference type="ARBA" id="ARBA00022741"/>
    </source>
</evidence>
<comment type="similarity">
    <text evidence="6">In the N-terminal section; belongs to the DHNA family.</text>
</comment>
<keyword evidence="9" id="KW-0418">Kinase</keyword>
<dbReference type="eggNOG" id="COG0801">
    <property type="taxonomic scope" value="Bacteria"/>
</dbReference>
<evidence type="ECO:0000256" key="11">
    <source>
        <dbReference type="ARBA" id="ARBA00022909"/>
    </source>
</evidence>
<evidence type="ECO:0000256" key="12">
    <source>
        <dbReference type="ARBA" id="ARBA00023239"/>
    </source>
</evidence>
<evidence type="ECO:0000256" key="4">
    <source>
        <dbReference type="ARBA" id="ARBA00005051"/>
    </source>
</evidence>
<accession>B0RHW8</accession>
<dbReference type="Pfam" id="PF01288">
    <property type="entry name" value="HPPK"/>
    <property type="match status" value="1"/>
</dbReference>
<dbReference type="InterPro" id="IPR006156">
    <property type="entry name" value="Dihydroneopterin_aldolase"/>
</dbReference>
<dbReference type="UniPathway" id="UPA00077">
    <property type="reaction ID" value="UER00154"/>
</dbReference>
<dbReference type="STRING" id="31964.CMS0103"/>
<dbReference type="Gene3D" id="3.30.1130.10">
    <property type="match status" value="1"/>
</dbReference>
<dbReference type="PANTHER" id="PTHR43071">
    <property type="entry name" value="2-AMINO-4-HYDROXY-6-HYDROXYMETHYLDIHYDROPTERIDINE PYROPHOSPHOKINASE"/>
    <property type="match status" value="1"/>
</dbReference>
<evidence type="ECO:0000256" key="7">
    <source>
        <dbReference type="ARBA" id="ARBA00022679"/>
    </source>
</evidence>
<dbReference type="NCBIfam" id="TIGR01498">
    <property type="entry name" value="folK"/>
    <property type="match status" value="1"/>
</dbReference>
<evidence type="ECO:0000256" key="9">
    <source>
        <dbReference type="ARBA" id="ARBA00022777"/>
    </source>
</evidence>
<dbReference type="NCBIfam" id="TIGR00525">
    <property type="entry name" value="folB"/>
    <property type="match status" value="1"/>
</dbReference>
<dbReference type="Pfam" id="PF02152">
    <property type="entry name" value="FolB"/>
    <property type="match status" value="1"/>
</dbReference>
<comment type="catalytic activity">
    <reaction evidence="2 13">
        <text>7,8-dihydroneopterin = 6-hydroxymethyl-7,8-dihydropterin + glycolaldehyde</text>
        <dbReference type="Rhea" id="RHEA:10540"/>
        <dbReference type="ChEBI" id="CHEBI:17001"/>
        <dbReference type="ChEBI" id="CHEBI:17071"/>
        <dbReference type="ChEBI" id="CHEBI:44841"/>
        <dbReference type="EC" id="4.1.2.25"/>
    </reaction>
</comment>
<keyword evidence="12 13" id="KW-0456">Lyase</keyword>
<dbReference type="OrthoDB" id="9808041at2"/>
<dbReference type="SUPFAM" id="SSF55083">
    <property type="entry name" value="6-hydroxymethyl-7,8-dihydropterin pyrophosphokinase, HPPK"/>
    <property type="match status" value="1"/>
</dbReference>
<dbReference type="KEGG" id="cms:CMS0103"/>
<dbReference type="EC" id="4.1.2.25" evidence="13"/>
<dbReference type="Proteomes" id="UP000001318">
    <property type="component" value="Chromosome"/>
</dbReference>
<name>B0RHW8_CLASE</name>
<evidence type="ECO:0000313" key="15">
    <source>
        <dbReference type="Proteomes" id="UP000001318"/>
    </source>
</evidence>
<keyword evidence="15" id="KW-1185">Reference proteome</keyword>
<keyword evidence="10" id="KW-0067">ATP-binding</keyword>
<keyword evidence="8" id="KW-0547">Nucleotide-binding</keyword>
<comment type="function">
    <text evidence="13">Catalyzes the conversion of 7,8-dihydroneopterin to 6-hydroxymethyl-7,8-dihydropterin.</text>
</comment>
<keyword evidence="11 13" id="KW-0289">Folate biosynthesis</keyword>
<dbReference type="HOGENOM" id="CLU_023499_1_0_11"/>
<dbReference type="GeneID" id="29470111"/>
<dbReference type="InterPro" id="IPR006157">
    <property type="entry name" value="FolB_dom"/>
</dbReference>
<evidence type="ECO:0000256" key="6">
    <source>
        <dbReference type="ARBA" id="ARBA00009640"/>
    </source>
</evidence>
<evidence type="ECO:0000256" key="10">
    <source>
        <dbReference type="ARBA" id="ARBA00022840"/>
    </source>
</evidence>
<dbReference type="GO" id="GO:0003848">
    <property type="term" value="F:2-amino-4-hydroxy-6-hydroxymethyldihydropteridine diphosphokinase activity"/>
    <property type="evidence" value="ECO:0007669"/>
    <property type="project" value="UniProtKB-EC"/>
</dbReference>
<comment type="pathway">
    <text evidence="4">Cofactor biosynthesis; tetrahydrofolate biosynthesis; 2-amino-4-hydroxy-6-hydroxymethyl-7,8-dihydropteridine diphosphate from 7,8-dihydroneopterin triphosphate: step 4/4.</text>
</comment>
<reference evidence="14 15" key="1">
    <citation type="journal article" date="2008" name="J. Bacteriol.">
        <title>Genome of the actinomycete plant pathogen Clavibacter michiganensis subsp. sepedonicus suggests recent niche adaptation.</title>
        <authorList>
            <person name="Bentley S.D."/>
            <person name="Corton C."/>
            <person name="Brown S.E."/>
            <person name="Barron A."/>
            <person name="Clark L."/>
            <person name="Doggett J."/>
            <person name="Harris B."/>
            <person name="Ormond D."/>
            <person name="Quail M.A."/>
            <person name="May G."/>
            <person name="Francis D."/>
            <person name="Knudson D."/>
            <person name="Parkhill J."/>
            <person name="Ishimaru C.A."/>
        </authorList>
    </citation>
    <scope>NUCLEOTIDE SEQUENCE [LARGE SCALE GENOMIC DNA]</scope>
    <source>
        <strain evidence="15">ATCC 33113 / DSM 20744 / JCM 9667 / LMG 2889 / ICMP 2535 / C-1</strain>
    </source>
</reference>
<dbReference type="InterPro" id="IPR000550">
    <property type="entry name" value="Hppk"/>
</dbReference>
<dbReference type="GO" id="GO:0046654">
    <property type="term" value="P:tetrahydrofolate biosynthetic process"/>
    <property type="evidence" value="ECO:0007669"/>
    <property type="project" value="UniProtKB-UniRule"/>
</dbReference>
<organism evidence="14 15">
    <name type="scientific">Clavibacter sepedonicus</name>
    <name type="common">Clavibacter michiganensis subsp. sepedonicus</name>
    <dbReference type="NCBI Taxonomy" id="31964"/>
    <lineage>
        <taxon>Bacteria</taxon>
        <taxon>Bacillati</taxon>
        <taxon>Actinomycetota</taxon>
        <taxon>Actinomycetes</taxon>
        <taxon>Micrococcales</taxon>
        <taxon>Microbacteriaceae</taxon>
        <taxon>Clavibacter</taxon>
    </lineage>
</organism>
<evidence type="ECO:0000256" key="2">
    <source>
        <dbReference type="ARBA" id="ARBA00001353"/>
    </source>
</evidence>
<sequence>MVTGLPTDRILLTGLRVHAHHGVFAEERRDGQPFVIDLEVALDLAPAGGSDELGRTLHYGELADEVAAAAERDPVDLIETLAERVAGVVLAHPVARWVRVTVHKPDAPIAVPFDDVAVVIERASALPAPGETVRAVVAVGSNLGDRRATIERALALIDEVPGLRVVRSSDLVESVAVTPAGEDPTKPGYLNGVVLVDAAIGPHALLDALAGIERDLGRVRAERWGDRTIDLDVVAHGDARIHDDRLTLPHPRAAERAFVLAPWLQADPDAELPGRGRVDALLAALEPDAADPAAAAVPAASAAEARA</sequence>
<evidence type="ECO:0000256" key="5">
    <source>
        <dbReference type="ARBA" id="ARBA00005708"/>
    </source>
</evidence>
<evidence type="ECO:0000256" key="13">
    <source>
        <dbReference type="RuleBase" id="RU362079"/>
    </source>
</evidence>
<dbReference type="SUPFAM" id="SSF55620">
    <property type="entry name" value="Tetrahydrobiopterin biosynthesis enzymes-like"/>
    <property type="match status" value="1"/>
</dbReference>
<dbReference type="PANTHER" id="PTHR43071:SF1">
    <property type="entry name" value="2-AMINO-4-HYDROXY-6-HYDROXYMETHYLDIHYDROPTERIDINE PYROPHOSPHOKINASE"/>
    <property type="match status" value="1"/>
</dbReference>
<dbReference type="Gene3D" id="3.30.70.560">
    <property type="entry name" value="7,8-Dihydro-6-hydroxymethylpterin-pyrophosphokinase HPPK"/>
    <property type="match status" value="1"/>
</dbReference>
<proteinExistence type="inferred from homology"/>
<dbReference type="CDD" id="cd00534">
    <property type="entry name" value="DHNA_DHNTPE"/>
    <property type="match status" value="1"/>
</dbReference>
<gene>
    <name evidence="14" type="ordered locus">CMS0103</name>
</gene>
<dbReference type="FunFam" id="3.30.1130.10:FF:000003">
    <property type="entry name" value="7,8-dihydroneopterin aldolase"/>
    <property type="match status" value="1"/>
</dbReference>
<dbReference type="GO" id="GO:0016301">
    <property type="term" value="F:kinase activity"/>
    <property type="evidence" value="ECO:0007669"/>
    <property type="project" value="UniProtKB-KW"/>
</dbReference>
<evidence type="ECO:0000256" key="1">
    <source>
        <dbReference type="ARBA" id="ARBA00000198"/>
    </source>
</evidence>
<dbReference type="RefSeq" id="WP_012297587.1">
    <property type="nucleotide sequence ID" value="NC_010407.1"/>
</dbReference>
<dbReference type="EMBL" id="AM849034">
    <property type="protein sequence ID" value="CAQ00227.1"/>
    <property type="molecule type" value="Genomic_DNA"/>
</dbReference>
<protein>
    <recommendedName>
        <fullName evidence="13">Bifunctional folate synthesis protein</fullName>
    </recommendedName>
    <domain>
        <recommendedName>
            <fullName evidence="13">Dihydroneopterin aldolase</fullName>
            <shortName evidence="13">DHNA</shortName>
            <ecNumber evidence="13">4.1.2.25</ecNumber>
        </recommendedName>
        <alternativeName>
            <fullName evidence="13">7,8-dihydroneopterin aldolase</fullName>
        </alternativeName>
    </domain>
    <domain>
        <recommendedName>
            <fullName evidence="13">2-amino-4-hydroxy-6-hydroxymethyldihydropteridine pyrophosphokinase</fullName>
            <ecNumber evidence="13">2.7.6.3</ecNumber>
        </recommendedName>
        <alternativeName>
            <fullName evidence="13">6-hydroxymethyl-7,8-dihydropterin pyrophosphokinase</fullName>
            <shortName evidence="13">PPPK</shortName>
        </alternativeName>
        <alternativeName>
            <fullName evidence="13">7,8-dihydro-6-hydroxymethylpterin pyrophosphokinase</fullName>
            <shortName evidence="13">HPPK</shortName>
        </alternativeName>
    </domain>
</protein>
<dbReference type="NCBIfam" id="TIGR00526">
    <property type="entry name" value="folB_dom"/>
    <property type="match status" value="1"/>
</dbReference>
<evidence type="ECO:0000256" key="3">
    <source>
        <dbReference type="ARBA" id="ARBA00005013"/>
    </source>
</evidence>
<dbReference type="CDD" id="cd00483">
    <property type="entry name" value="HPPK"/>
    <property type="match status" value="1"/>
</dbReference>
<dbReference type="InterPro" id="IPR035907">
    <property type="entry name" value="Hppk_sf"/>
</dbReference>
<comment type="similarity">
    <text evidence="5 13">Belongs to the DHNA family.</text>
</comment>
<dbReference type="GO" id="GO:0046656">
    <property type="term" value="P:folic acid biosynthetic process"/>
    <property type="evidence" value="ECO:0007669"/>
    <property type="project" value="UniProtKB-UniRule"/>
</dbReference>
<dbReference type="SMART" id="SM00905">
    <property type="entry name" value="FolB"/>
    <property type="match status" value="1"/>
</dbReference>
<dbReference type="AlphaFoldDB" id="B0RHW8"/>
<evidence type="ECO:0000313" key="14">
    <source>
        <dbReference type="EMBL" id="CAQ00227.1"/>
    </source>
</evidence>
<keyword evidence="7" id="KW-0808">Transferase</keyword>
<comment type="pathway">
    <text evidence="3 13">Cofactor biosynthesis; tetrahydrofolate biosynthesis; 2-amino-4-hydroxy-6-hydroxymethyl-7,8-dihydropteridine diphosphate from 7,8-dihydroneopterin triphosphate: step 3/4.</text>
</comment>
<dbReference type="InterPro" id="IPR043133">
    <property type="entry name" value="GTP-CH-I_C/QueF"/>
</dbReference>
<dbReference type="eggNOG" id="COG1539">
    <property type="taxonomic scope" value="Bacteria"/>
</dbReference>